<protein>
    <recommendedName>
        <fullName evidence="7">Protein kinase domain-containing protein</fullName>
    </recommendedName>
</protein>
<dbReference type="PROSITE" id="PS00107">
    <property type="entry name" value="PROTEIN_KINASE_ATP"/>
    <property type="match status" value="1"/>
</dbReference>
<dbReference type="Proteomes" id="UP000075882">
    <property type="component" value="Unassembled WGS sequence"/>
</dbReference>
<dbReference type="Pfam" id="PF00069">
    <property type="entry name" value="Pkinase"/>
    <property type="match status" value="1"/>
</dbReference>
<dbReference type="CDD" id="cd14162">
    <property type="entry name" value="STKc_TSSK4-like"/>
    <property type="match status" value="1"/>
</dbReference>
<dbReference type="FunFam" id="1.10.510.10:FF:000658">
    <property type="entry name" value="Protein CBG12184"/>
    <property type="match status" value="1"/>
</dbReference>
<dbReference type="EnsemblMetazoa" id="ACOM028126-RA">
    <property type="protein sequence ID" value="ACOM028126-PA.1"/>
    <property type="gene ID" value="ACOM028126"/>
</dbReference>
<dbReference type="PROSITE" id="PS00108">
    <property type="entry name" value="PROTEIN_KINASE_ST"/>
    <property type="match status" value="1"/>
</dbReference>
<comment type="similarity">
    <text evidence="4">Belongs to the protein kinase superfamily.</text>
</comment>
<dbReference type="SUPFAM" id="SSF56112">
    <property type="entry name" value="Protein kinase-like (PK-like)"/>
    <property type="match status" value="1"/>
</dbReference>
<keyword evidence="2 3" id="KW-0067">ATP-binding</keyword>
<dbReference type="Gene3D" id="1.10.510.10">
    <property type="entry name" value="Transferase(Phosphotransferase) domain 1"/>
    <property type="match status" value="1"/>
</dbReference>
<dbReference type="PANTHER" id="PTHR24346:SF30">
    <property type="entry name" value="MATERNAL EMBRYONIC LEUCINE ZIPPER KINASE"/>
    <property type="match status" value="1"/>
</dbReference>
<evidence type="ECO:0000256" key="2">
    <source>
        <dbReference type="ARBA" id="ARBA00022840"/>
    </source>
</evidence>
<dbReference type="GO" id="GO:0005737">
    <property type="term" value="C:cytoplasm"/>
    <property type="evidence" value="ECO:0007669"/>
    <property type="project" value="TreeGrafter"/>
</dbReference>
<dbReference type="PROSITE" id="PS50011">
    <property type="entry name" value="PROTEIN_KINASE_DOM"/>
    <property type="match status" value="1"/>
</dbReference>
<feature type="chain" id="PRO_5036505254" description="Protein kinase domain-containing protein" evidence="6">
    <location>
        <begin position="16"/>
        <end position="400"/>
    </location>
</feature>
<dbReference type="InterPro" id="IPR017441">
    <property type="entry name" value="Protein_kinase_ATP_BS"/>
</dbReference>
<keyword evidence="4" id="KW-0418">Kinase</keyword>
<dbReference type="PANTHER" id="PTHR24346">
    <property type="entry name" value="MAP/MICROTUBULE AFFINITY-REGULATING KINASE"/>
    <property type="match status" value="1"/>
</dbReference>
<dbReference type="InterPro" id="IPR008271">
    <property type="entry name" value="Ser/Thr_kinase_AS"/>
</dbReference>
<dbReference type="GO" id="GO:0035556">
    <property type="term" value="P:intracellular signal transduction"/>
    <property type="evidence" value="ECO:0007669"/>
    <property type="project" value="TreeGrafter"/>
</dbReference>
<evidence type="ECO:0000259" key="7">
    <source>
        <dbReference type="PROSITE" id="PS50011"/>
    </source>
</evidence>
<reference evidence="8" key="1">
    <citation type="submission" date="2022-08" db="UniProtKB">
        <authorList>
            <consortium name="EnsemblMetazoa"/>
        </authorList>
    </citation>
    <scope>IDENTIFICATION</scope>
</reference>
<sequence>LYLFFLLFVLSHTWSISVWQQSRAGQDFQNFAPQNREIVQITPPALPALIRNQKRSVCSVLLCVCVVIVNIVLVTDLPGERTTMSAQTRLNEALPESQQRLSHQATTLATHGYIVGDVIGQGTYAVVKKAYWTKFKRTVAIKIMSKTNAGETFLQKCLPRELDAIRNLRHENIIHYYEVIETTMRVYISMRYAEHGTLLSLIRKQGHLPEVRARRYYRQLLAALEYIHTAGYAHRDIKLENMVLDGNDRLKLIDFGFACRARVVDAPVLSKTFCGSHAYASPELLRFKPYDPVHADIWASGVVLYSLLYGKLPFSNEKQKINRGVIFPSNVTVTREVQCLLKQLFLPVEKRITWPELGRSLWFFIELEEESPGQAEWPQPAPDGVAEPSAVKRSKLDNKA</sequence>
<name>A0A8W7P9X0_ANOCL</name>
<evidence type="ECO:0000256" key="5">
    <source>
        <dbReference type="SAM" id="MobiDB-lite"/>
    </source>
</evidence>
<feature type="region of interest" description="Disordered" evidence="5">
    <location>
        <begin position="372"/>
        <end position="400"/>
    </location>
</feature>
<keyword evidence="4" id="KW-0808">Transferase</keyword>
<dbReference type="GO" id="GO:0005524">
    <property type="term" value="F:ATP binding"/>
    <property type="evidence" value="ECO:0007669"/>
    <property type="project" value="UniProtKB-UniRule"/>
</dbReference>
<dbReference type="InterPro" id="IPR000719">
    <property type="entry name" value="Prot_kinase_dom"/>
</dbReference>
<evidence type="ECO:0000256" key="6">
    <source>
        <dbReference type="SAM" id="SignalP"/>
    </source>
</evidence>
<dbReference type="GO" id="GO:0004674">
    <property type="term" value="F:protein serine/threonine kinase activity"/>
    <property type="evidence" value="ECO:0007669"/>
    <property type="project" value="UniProtKB-KW"/>
</dbReference>
<dbReference type="InterPro" id="IPR047908">
    <property type="entry name" value="TSSK4_cat"/>
</dbReference>
<accession>A0A8W7P9X0</accession>
<dbReference type="VEuPathDB" id="VectorBase:ACON2_038561"/>
<organism evidence="8">
    <name type="scientific">Anopheles coluzzii</name>
    <name type="common">African malaria mosquito</name>
    <dbReference type="NCBI Taxonomy" id="1518534"/>
    <lineage>
        <taxon>Eukaryota</taxon>
        <taxon>Metazoa</taxon>
        <taxon>Ecdysozoa</taxon>
        <taxon>Arthropoda</taxon>
        <taxon>Hexapoda</taxon>
        <taxon>Insecta</taxon>
        <taxon>Pterygota</taxon>
        <taxon>Neoptera</taxon>
        <taxon>Endopterygota</taxon>
        <taxon>Diptera</taxon>
        <taxon>Nematocera</taxon>
        <taxon>Culicoidea</taxon>
        <taxon>Culicidae</taxon>
        <taxon>Anophelinae</taxon>
        <taxon>Anopheles</taxon>
    </lineage>
</organism>
<feature type="signal peptide" evidence="6">
    <location>
        <begin position="1"/>
        <end position="15"/>
    </location>
</feature>
<feature type="domain" description="Protein kinase" evidence="7">
    <location>
        <begin position="113"/>
        <end position="363"/>
    </location>
</feature>
<dbReference type="InterPro" id="IPR011009">
    <property type="entry name" value="Kinase-like_dom_sf"/>
</dbReference>
<evidence type="ECO:0000256" key="4">
    <source>
        <dbReference type="RuleBase" id="RU000304"/>
    </source>
</evidence>
<proteinExistence type="inferred from homology"/>
<evidence type="ECO:0000256" key="3">
    <source>
        <dbReference type="PROSITE-ProRule" id="PRU10141"/>
    </source>
</evidence>
<evidence type="ECO:0000313" key="8">
    <source>
        <dbReference type="EnsemblMetazoa" id="ACOM028126-PA.1"/>
    </source>
</evidence>
<keyword evidence="1 3" id="KW-0547">Nucleotide-binding</keyword>
<keyword evidence="4" id="KW-0723">Serine/threonine-protein kinase</keyword>
<dbReference type="AlphaFoldDB" id="A0A8W7P9X0"/>
<keyword evidence="6" id="KW-0732">Signal</keyword>
<evidence type="ECO:0000256" key="1">
    <source>
        <dbReference type="ARBA" id="ARBA00022741"/>
    </source>
</evidence>
<feature type="binding site" evidence="3">
    <location>
        <position position="142"/>
    </location>
    <ligand>
        <name>ATP</name>
        <dbReference type="ChEBI" id="CHEBI:30616"/>
    </ligand>
</feature>
<dbReference type="SMART" id="SM00220">
    <property type="entry name" value="S_TKc"/>
    <property type="match status" value="1"/>
</dbReference>